<evidence type="ECO:0000256" key="2">
    <source>
        <dbReference type="ARBA" id="ARBA00022692"/>
    </source>
</evidence>
<dbReference type="PANTHER" id="PTHR36985">
    <property type="entry name" value="TRANSLOCATION AND ASSEMBLY MODULE SUBUNIT TAMB"/>
    <property type="match status" value="1"/>
</dbReference>
<dbReference type="PANTHER" id="PTHR36985:SF1">
    <property type="entry name" value="TRANSLOCATION AND ASSEMBLY MODULE SUBUNIT TAMB"/>
    <property type="match status" value="1"/>
</dbReference>
<sequence>MRRLLKPGLYGLLAVLAALLLALLWVLGSGGGSRWALDRVPGLQVEAFSGRLGGQWQARHLSWAQGGRRVEVDAPLLAWSPSCLLRLTLCVDRLQAERIDLTLPTGAQADQAPLQLPALQLPLAVRLGEARIDRLRVNGAEQLQGLHLAAHWGTQGLRIDSLRVRREALSLELQGSLQPSGQWPLNVRGELQLPAPEQQEWRLAVRVEGDLQGSLKLTADSSGYLKGRLTGEVQPLAANLPARAQLVADGFKASGELPDTLRLDSVTLNARGDLEQGYALDGNAELPAAEGALPLLLQGRVTGQGAEITRLSLSADAERRLQLSGILDWREGFSADGRLEWQDFPWQRLLPMAQEQPVALRQLSAELAYEGGNYLGHFSAELEGPAGGFSLASPLSGDLQQLFLPELKLRAGQGRADGQLSLGFADGLSWDARLQLGELDPAHWLAQLPGRLGGPLRSQGELVRGQLSLNLDADLAGRLRGQPARLQAQGSAAGEHWSLTRLDLRLGDNRIDGSVELKQRLDGRLRIALARLGQLWPDLQGRLEGRLELGGTLQAPQGQLRLQGQRLALADRRVQGLQLDARLEDGQRGRLQLDAQGVAVGDTQFGRLSLAGQGDRHRQRLQFELAGPLLESTLALQGKLDKGIWRGQLSRGEVQSGGQDWRLQAPATLVRLADGRLSLGEHCWRAGQASLCGDEQRLLPEPRLRMRLANFPLASLGHWLPSDFAWQGRLDAEISLDLPASGPKGQVVVDAGAGTWRVREQDQWLDFTYDSLRLSSQLGAQRIDTQLDLRAPKIGQLALQAQLDPRPASKPLSGTFRLSGLDLALARPFLPTLERLAGRLEGNGRLSGSLLAPQVDGRLQLVDGHLSGGRLPSSFEELQVQALIAGERLQLSGDWRSGERGRGRLNGELAWSDGLQAELRVRVSRLPVNLEPYAELEVEPDLQLRLAADQLSVTGRVGIPRGKIVIRELPPETVQVSDDAVIVGRQAPASKPLAIAMDIDVEVGQERLSFNGFGLKADLAGAVHIGNDLDTRGELSLNNGRFRAYGQRLTLRRARLLFAGPIDRPFIDVEAIRRVDQVVAGLRLSGSADQPKSEVFSEPAMSQEQALSYLVLGRPLGQGSGDNNLLAQAALAMGLAGSAPLAGTLAEGLGIEDFRLDTEGSGLTTSVVASGNLSERLSLRYGVGVFEPANTVALRYELGKRLYLEAASGLASSLDLFYRRDF</sequence>
<dbReference type="Proteomes" id="UP001560296">
    <property type="component" value="Unassembled WGS sequence"/>
</dbReference>
<name>A0ABV3YYW4_9PSED</name>
<dbReference type="Pfam" id="PF04357">
    <property type="entry name" value="TamB"/>
    <property type="match status" value="1"/>
</dbReference>
<evidence type="ECO:0000256" key="4">
    <source>
        <dbReference type="ARBA" id="ARBA00023136"/>
    </source>
</evidence>
<evidence type="ECO:0000313" key="7">
    <source>
        <dbReference type="Proteomes" id="UP001560296"/>
    </source>
</evidence>
<accession>A0ABV3YYW4</accession>
<evidence type="ECO:0000259" key="5">
    <source>
        <dbReference type="Pfam" id="PF04357"/>
    </source>
</evidence>
<reference evidence="6 7" key="1">
    <citation type="submission" date="2024-07" db="EMBL/GenBank/DDBJ databases">
        <authorList>
            <person name="Li M."/>
        </authorList>
    </citation>
    <scope>NUCLEOTIDE SEQUENCE [LARGE SCALE GENOMIC DNA]</scope>
    <source>
        <strain evidence="6 7">25A3E</strain>
    </source>
</reference>
<gene>
    <name evidence="6" type="ORF">AB5S05_19545</name>
</gene>
<keyword evidence="4" id="KW-0472">Membrane</keyword>
<feature type="domain" description="Translocation and assembly module TamB C-terminal" evidence="5">
    <location>
        <begin position="898"/>
        <end position="1222"/>
    </location>
</feature>
<keyword evidence="3" id="KW-1133">Transmembrane helix</keyword>
<organism evidence="6 7">
    <name type="scientific">Pseudomonas zhanjiangensis</name>
    <dbReference type="NCBI Taxonomy" id="3239015"/>
    <lineage>
        <taxon>Bacteria</taxon>
        <taxon>Pseudomonadati</taxon>
        <taxon>Pseudomonadota</taxon>
        <taxon>Gammaproteobacteria</taxon>
        <taxon>Pseudomonadales</taxon>
        <taxon>Pseudomonadaceae</taxon>
        <taxon>Pseudomonas</taxon>
    </lineage>
</organism>
<proteinExistence type="predicted"/>
<comment type="caution">
    <text evidence="6">The sequence shown here is derived from an EMBL/GenBank/DDBJ whole genome shotgun (WGS) entry which is preliminary data.</text>
</comment>
<dbReference type="EMBL" id="JBFTEG010000022">
    <property type="protein sequence ID" value="MEX6504259.1"/>
    <property type="molecule type" value="Genomic_DNA"/>
</dbReference>
<evidence type="ECO:0000256" key="1">
    <source>
        <dbReference type="ARBA" id="ARBA00004167"/>
    </source>
</evidence>
<keyword evidence="7" id="KW-1185">Reference proteome</keyword>
<evidence type="ECO:0000256" key="3">
    <source>
        <dbReference type="ARBA" id="ARBA00022989"/>
    </source>
</evidence>
<dbReference type="InterPro" id="IPR007452">
    <property type="entry name" value="TamB_C"/>
</dbReference>
<keyword evidence="2" id="KW-0812">Transmembrane</keyword>
<evidence type="ECO:0000313" key="6">
    <source>
        <dbReference type="EMBL" id="MEX6504259.1"/>
    </source>
</evidence>
<protein>
    <submittedName>
        <fullName evidence="6">Translocation/assembly module TamB domain-containing protein</fullName>
    </submittedName>
</protein>
<comment type="subcellular location">
    <subcellularLocation>
        <location evidence="1">Membrane</location>
        <topology evidence="1">Single-pass membrane protein</topology>
    </subcellularLocation>
</comment>
<dbReference type="RefSeq" id="WP_369289198.1">
    <property type="nucleotide sequence ID" value="NZ_JBFTEG010000022.1"/>
</dbReference>